<name>A0AAQ3KLU4_9LILI</name>
<evidence type="ECO:0000256" key="2">
    <source>
        <dbReference type="SAM" id="Phobius"/>
    </source>
</evidence>
<accession>A0AAQ3KLU4</accession>
<dbReference type="AlphaFoldDB" id="A0AAQ3KLU4"/>
<sequence>MGSKLRLVRNVNQSRRFRFIALAVGCFVVTMTFLVVSKPQSLVLSNFGFGPSMPPPQLVQDMVNGDDNGIQKGDSAHVEREEAQRSQVLESNDEKEEGEKNIVVDATIKDQTDIHEFTETATDNEESGTKPDQDEAHNRLALPTISNYTINDRTQVDTTVVPERLGQSIMIRVEKAINLKS</sequence>
<gene>
    <name evidence="3" type="ORF">Cni_G18226</name>
</gene>
<protein>
    <submittedName>
        <fullName evidence="3">Uncharacterized protein</fullName>
    </submittedName>
</protein>
<keyword evidence="2" id="KW-0812">Transmembrane</keyword>
<feature type="transmembrane region" description="Helical" evidence="2">
    <location>
        <begin position="20"/>
        <end position="37"/>
    </location>
</feature>
<evidence type="ECO:0000313" key="4">
    <source>
        <dbReference type="Proteomes" id="UP001327560"/>
    </source>
</evidence>
<keyword evidence="2" id="KW-0472">Membrane</keyword>
<feature type="region of interest" description="Disordered" evidence="1">
    <location>
        <begin position="80"/>
        <end position="99"/>
    </location>
</feature>
<feature type="compositionally biased region" description="Basic and acidic residues" evidence="1">
    <location>
        <begin position="127"/>
        <end position="138"/>
    </location>
</feature>
<organism evidence="3 4">
    <name type="scientific">Canna indica</name>
    <name type="common">Indian-shot</name>
    <dbReference type="NCBI Taxonomy" id="4628"/>
    <lineage>
        <taxon>Eukaryota</taxon>
        <taxon>Viridiplantae</taxon>
        <taxon>Streptophyta</taxon>
        <taxon>Embryophyta</taxon>
        <taxon>Tracheophyta</taxon>
        <taxon>Spermatophyta</taxon>
        <taxon>Magnoliopsida</taxon>
        <taxon>Liliopsida</taxon>
        <taxon>Zingiberales</taxon>
        <taxon>Cannaceae</taxon>
        <taxon>Canna</taxon>
    </lineage>
</organism>
<dbReference type="EMBL" id="CP136894">
    <property type="protein sequence ID" value="WOL09473.1"/>
    <property type="molecule type" value="Genomic_DNA"/>
</dbReference>
<keyword evidence="4" id="KW-1185">Reference proteome</keyword>
<dbReference type="Proteomes" id="UP001327560">
    <property type="component" value="Chromosome 5"/>
</dbReference>
<proteinExistence type="predicted"/>
<evidence type="ECO:0000256" key="1">
    <source>
        <dbReference type="SAM" id="MobiDB-lite"/>
    </source>
</evidence>
<reference evidence="3 4" key="1">
    <citation type="submission" date="2023-10" db="EMBL/GenBank/DDBJ databases">
        <title>Chromosome-scale genome assembly provides insights into flower coloration mechanisms of Canna indica.</title>
        <authorList>
            <person name="Li C."/>
        </authorList>
    </citation>
    <scope>NUCLEOTIDE SEQUENCE [LARGE SCALE GENOMIC DNA]</scope>
    <source>
        <tissue evidence="3">Flower</tissue>
    </source>
</reference>
<feature type="region of interest" description="Disordered" evidence="1">
    <location>
        <begin position="118"/>
        <end position="138"/>
    </location>
</feature>
<keyword evidence="2" id="KW-1133">Transmembrane helix</keyword>
<evidence type="ECO:0000313" key="3">
    <source>
        <dbReference type="EMBL" id="WOL09473.1"/>
    </source>
</evidence>